<dbReference type="Proteomes" id="UP000324241">
    <property type="component" value="Unassembled WGS sequence"/>
</dbReference>
<dbReference type="RefSeq" id="XP_033430129.1">
    <property type="nucleotide sequence ID" value="XM_033568134.1"/>
</dbReference>
<gene>
    <name evidence="3" type="ORF">ATNIH1004_003457</name>
</gene>
<comment type="caution">
    <text evidence="3">The sequence shown here is derived from an EMBL/GenBank/DDBJ whole genome shotgun (WGS) entry which is preliminary data.</text>
</comment>
<feature type="compositionally biased region" description="Basic and acidic residues" evidence="2">
    <location>
        <begin position="195"/>
        <end position="205"/>
    </location>
</feature>
<sequence length="248" mass="27002">MGSSSNNNHNHAIDIPRRPSRSGMAGSERRRSTNLNPSGSTEPTGDSISSSLSHHALRNSSPSSLGGSPIIATGDPHHQRAPSLGELHQELEQEQEAQVNRLLHMIRNQQVQLQQLQQQQQPHSTAIDDSTPSLPPVPPLPAASIRTSTQIPSTLSSRRPSRPSSQAASPSLRPLVDSPRGTEGFEGVSSTSESPARRGSRDESTFYHAEAMMLTRENQMLRQRIRELERQIPAYEKGYLSQTGSTGA</sequence>
<organism evidence="3 4">
    <name type="scientific">Aspergillus tanneri</name>
    <dbReference type="NCBI Taxonomy" id="1220188"/>
    <lineage>
        <taxon>Eukaryota</taxon>
        <taxon>Fungi</taxon>
        <taxon>Dikarya</taxon>
        <taxon>Ascomycota</taxon>
        <taxon>Pezizomycotina</taxon>
        <taxon>Eurotiomycetes</taxon>
        <taxon>Eurotiomycetidae</taxon>
        <taxon>Eurotiales</taxon>
        <taxon>Aspergillaceae</taxon>
        <taxon>Aspergillus</taxon>
        <taxon>Aspergillus subgen. Circumdati</taxon>
    </lineage>
</organism>
<accession>A0A5M9MV57</accession>
<feature type="compositionally biased region" description="Low complexity" evidence="2">
    <location>
        <begin position="152"/>
        <end position="175"/>
    </location>
</feature>
<dbReference type="PANTHER" id="PTHR39610">
    <property type="entry name" value="BZIP DOMAIN-CONTAINING PROTEIN-RELATED"/>
    <property type="match status" value="1"/>
</dbReference>
<feature type="compositionally biased region" description="Polar residues" evidence="2">
    <location>
        <begin position="122"/>
        <end position="131"/>
    </location>
</feature>
<evidence type="ECO:0000256" key="2">
    <source>
        <dbReference type="SAM" id="MobiDB-lite"/>
    </source>
</evidence>
<proteinExistence type="predicted"/>
<protein>
    <submittedName>
        <fullName evidence="3">Uncharacterized protein</fullName>
    </submittedName>
</protein>
<dbReference type="AlphaFoldDB" id="A0A5M9MV57"/>
<feature type="region of interest" description="Disordered" evidence="2">
    <location>
        <begin position="1"/>
        <end position="81"/>
    </location>
</feature>
<feature type="compositionally biased region" description="Polar residues" evidence="2">
    <location>
        <begin position="1"/>
        <end position="10"/>
    </location>
</feature>
<dbReference type="EMBL" id="QUQM01000001">
    <property type="protein sequence ID" value="KAA8650768.1"/>
    <property type="molecule type" value="Genomic_DNA"/>
</dbReference>
<keyword evidence="1" id="KW-0175">Coiled coil</keyword>
<reference evidence="3 4" key="1">
    <citation type="submission" date="2019-08" db="EMBL/GenBank/DDBJ databases">
        <title>The genome sequence of a newly discovered highly antifungal drug resistant Aspergillus species, Aspergillus tanneri NIH 1004.</title>
        <authorList>
            <person name="Mounaud S."/>
            <person name="Singh I."/>
            <person name="Joardar V."/>
            <person name="Pakala S."/>
            <person name="Pakala S."/>
            <person name="Venepally P."/>
            <person name="Chung J.K."/>
            <person name="Losada L."/>
            <person name="Nierman W.C."/>
        </authorList>
    </citation>
    <scope>NUCLEOTIDE SEQUENCE [LARGE SCALE GENOMIC DNA]</scope>
    <source>
        <strain evidence="3 4">NIH1004</strain>
    </source>
</reference>
<evidence type="ECO:0000313" key="3">
    <source>
        <dbReference type="EMBL" id="KAA8650768.1"/>
    </source>
</evidence>
<dbReference type="GeneID" id="54326159"/>
<dbReference type="PANTHER" id="PTHR39610:SF2">
    <property type="entry name" value="BZIP DOMAIN-CONTAINING PROTEIN"/>
    <property type="match status" value="1"/>
</dbReference>
<feature type="region of interest" description="Disordered" evidence="2">
    <location>
        <begin position="113"/>
        <end position="205"/>
    </location>
</feature>
<evidence type="ECO:0000313" key="4">
    <source>
        <dbReference type="Proteomes" id="UP000324241"/>
    </source>
</evidence>
<feature type="compositionally biased region" description="Low complexity" evidence="2">
    <location>
        <begin position="60"/>
        <end position="71"/>
    </location>
</feature>
<dbReference type="OrthoDB" id="5407781at2759"/>
<evidence type="ECO:0000256" key="1">
    <source>
        <dbReference type="SAM" id="Coils"/>
    </source>
</evidence>
<feature type="compositionally biased region" description="Polar residues" evidence="2">
    <location>
        <begin position="33"/>
        <end position="53"/>
    </location>
</feature>
<name>A0A5M9MV57_9EURO</name>
<feature type="coiled-coil region" evidence="1">
    <location>
        <begin position="211"/>
        <end position="238"/>
    </location>
</feature>